<evidence type="ECO:0000259" key="14">
    <source>
        <dbReference type="Pfam" id="PF02463"/>
    </source>
</evidence>
<feature type="region of interest" description="Disordered" evidence="13">
    <location>
        <begin position="301"/>
        <end position="322"/>
    </location>
</feature>
<keyword evidence="4" id="KW-0158">Chromosome</keyword>
<sequence>MEVDTNEENDGTIISIHMRNWFCLENLKIKFNRNVNFIVGRNGCGKSAILSALVIGLGSRADITYRGNNVQSLIRRGANSATIEIQLRNSSSRAYKRHIYGDHITIIREINASGSHYKIKAASGEIISTRLKEVEAIKHALGIQVDNPISVLNQDDARSFLGKGPEKMYALFRKATNLDQAEDKYKETLKTCDEAIEHLKMKEQASKELEKEYHSLRASYDQMRSYEEFEQQIQQLQNEYYWREVVEVETEAHDAETQYNTVCKKITELTQKGQDIEQIHRTGLSALEVLKRERDEKSLQKNALQQDVSTYESQAREAQSSLRTVQQTVQKYQDRFDREQKKVLDLQREIGNIQSGAQRNERARLTSRAAAARSAAEAARARERTAQHDAAQARGHAAHTRARADDAAAALRTHRHALNRLTQQLRDLESCSSDSLAVYGNSMVTLRKEVEEAVKRGEFSAPPKGPIGDYIKVTEKQWVGTLEHILGGSITTFCVNNASDSRKLIDIMNKVYGPARKPAVSCSAFLRRRHDVRAREVRGAGGGAAGGAPLRSALGWLQVDDPEVYNHLVDALRLETVLLVPDHQTAVELCSEEHRVPRHLSKAVSRDCAEYYPAPRYRSYGVRARPPRYLQHSSRDRTRQLKSEIQEAQVKLRELEGGARACEQEAERARQYERALADTLHALALDKIDKEEKEKIAIAELEQYQEPRQTVLEDELKLSKEKAQSVQEQLNAQLAEEQRWRGQHQQLDNKVRELRNRLSDLTSACRDLTEEIDREQIKLENIASQITECEVRVQKYRKELSRTKAALEEKKEVVRTKIEETSKLCPRVRNPRQKALITEELKNTKDKMNAMRCNGMTKVQVAEKLIVVKKKYHEISAELQQLGAVIESIKETAKQHLQFSHFAQTYIIRQLYYIFQSILTLRGYCGNIEVDAAAGRLRLQCSAGAAPHSAGLSGGEQSYSTVAFLLALWDCAEMPFYFMDEFDVFMDDVNRKIIMQLLINHALKNSGRQFVFLTPKDISCVSAGPQIDIHLLPNPRS</sequence>
<reference evidence="16" key="1">
    <citation type="journal article" date="2008" name="Insect Biochem. Mol. Biol.">
        <title>The genome of a lepidopteran model insect, the silkworm Bombyx mori.</title>
        <authorList>
            <consortium name="International Silkworm Genome Consortium"/>
        </authorList>
    </citation>
    <scope>NUCLEOTIDE SEQUENCE [LARGE SCALE GENOMIC DNA]</scope>
    <source>
        <strain evidence="16">p50T</strain>
    </source>
</reference>
<dbReference type="PANTHER" id="PTHR19306">
    <property type="entry name" value="STRUCTURAL MAINTENANCE OF CHROMOSOMES 5,6 SMC5, SMC6"/>
    <property type="match status" value="1"/>
</dbReference>
<accession>A0A8R2HNH1</accession>
<protein>
    <recommendedName>
        <fullName evidence="14">RecF/RecN/SMC N-terminal domain-containing protein</fullName>
    </recommendedName>
</protein>
<dbReference type="GeneID" id="101744650"/>
<dbReference type="GO" id="GO:0000724">
    <property type="term" value="P:double-strand break repair via homologous recombination"/>
    <property type="evidence" value="ECO:0007669"/>
    <property type="project" value="TreeGrafter"/>
</dbReference>
<dbReference type="RefSeq" id="XP_021203712.2">
    <property type="nucleotide sequence ID" value="XM_021348037.3"/>
</dbReference>
<feature type="coiled-coil region" evidence="12">
    <location>
        <begin position="638"/>
        <end position="665"/>
    </location>
</feature>
<keyword evidence="11" id="KW-0539">Nucleus</keyword>
<evidence type="ECO:0000256" key="13">
    <source>
        <dbReference type="SAM" id="MobiDB-lite"/>
    </source>
</evidence>
<dbReference type="Pfam" id="PF02463">
    <property type="entry name" value="SMC_N"/>
    <property type="match status" value="1"/>
</dbReference>
<evidence type="ECO:0000256" key="4">
    <source>
        <dbReference type="ARBA" id="ARBA00022454"/>
    </source>
</evidence>
<dbReference type="AlphaFoldDB" id="A0A8R2HNH1"/>
<evidence type="ECO:0000256" key="9">
    <source>
        <dbReference type="ARBA" id="ARBA00023172"/>
    </source>
</evidence>
<evidence type="ECO:0000256" key="12">
    <source>
        <dbReference type="SAM" id="Coils"/>
    </source>
</evidence>
<keyword evidence="7" id="KW-0067">ATP-binding</keyword>
<dbReference type="InterPro" id="IPR003395">
    <property type="entry name" value="RecF/RecN/SMC_N"/>
</dbReference>
<evidence type="ECO:0000256" key="2">
    <source>
        <dbReference type="ARBA" id="ARBA00004286"/>
    </source>
</evidence>
<dbReference type="CTD" id="79677"/>
<evidence type="ECO:0000256" key="3">
    <source>
        <dbReference type="ARBA" id="ARBA00006793"/>
    </source>
</evidence>
<comment type="similarity">
    <text evidence="3">Belongs to the SMC family. SMC6 subfamily.</text>
</comment>
<proteinExistence type="inferred from homology"/>
<comment type="subcellular location">
    <subcellularLocation>
        <location evidence="2">Chromosome</location>
    </subcellularLocation>
    <subcellularLocation>
        <location evidence="1">Nucleus</location>
    </subcellularLocation>
</comment>
<evidence type="ECO:0000256" key="1">
    <source>
        <dbReference type="ARBA" id="ARBA00004123"/>
    </source>
</evidence>
<dbReference type="GO" id="GO:0005524">
    <property type="term" value="F:ATP binding"/>
    <property type="evidence" value="ECO:0007669"/>
    <property type="project" value="UniProtKB-KW"/>
</dbReference>
<keyword evidence="8 12" id="KW-0175">Coiled coil</keyword>
<evidence type="ECO:0000256" key="8">
    <source>
        <dbReference type="ARBA" id="ARBA00023054"/>
    </source>
</evidence>
<dbReference type="EnsemblMetazoa" id="XM_021348037.2">
    <property type="protein sequence ID" value="XP_021203712.2"/>
    <property type="gene ID" value="LOC101744650"/>
</dbReference>
<name>A0A8R2HNH1_BOMMO</name>
<dbReference type="InterPro" id="IPR027417">
    <property type="entry name" value="P-loop_NTPase"/>
</dbReference>
<organism evidence="15 16">
    <name type="scientific">Bombyx mori</name>
    <name type="common">Silk moth</name>
    <dbReference type="NCBI Taxonomy" id="7091"/>
    <lineage>
        <taxon>Eukaryota</taxon>
        <taxon>Metazoa</taxon>
        <taxon>Ecdysozoa</taxon>
        <taxon>Arthropoda</taxon>
        <taxon>Hexapoda</taxon>
        <taxon>Insecta</taxon>
        <taxon>Pterygota</taxon>
        <taxon>Neoptera</taxon>
        <taxon>Endopterygota</taxon>
        <taxon>Lepidoptera</taxon>
        <taxon>Glossata</taxon>
        <taxon>Ditrysia</taxon>
        <taxon>Bombycoidea</taxon>
        <taxon>Bombycidae</taxon>
        <taxon>Bombycinae</taxon>
        <taxon>Bombyx</taxon>
    </lineage>
</organism>
<dbReference type="Proteomes" id="UP000005204">
    <property type="component" value="Unassembled WGS sequence"/>
</dbReference>
<keyword evidence="9" id="KW-0233">DNA recombination</keyword>
<dbReference type="GO" id="GO:0005634">
    <property type="term" value="C:nucleus"/>
    <property type="evidence" value="ECO:0007669"/>
    <property type="project" value="UniProtKB-SubCell"/>
</dbReference>
<dbReference type="GO" id="GO:0035861">
    <property type="term" value="C:site of double-strand break"/>
    <property type="evidence" value="ECO:0007669"/>
    <property type="project" value="TreeGrafter"/>
</dbReference>
<keyword evidence="6" id="KW-0227">DNA damage</keyword>
<feature type="coiled-coil region" evidence="12">
    <location>
        <begin position="709"/>
        <end position="854"/>
    </location>
</feature>
<keyword evidence="10" id="KW-0234">DNA repair</keyword>
<evidence type="ECO:0000256" key="11">
    <source>
        <dbReference type="ARBA" id="ARBA00023242"/>
    </source>
</evidence>
<dbReference type="GO" id="GO:0030915">
    <property type="term" value="C:Smc5-Smc6 complex"/>
    <property type="evidence" value="ECO:0007669"/>
    <property type="project" value="TreeGrafter"/>
</dbReference>
<feature type="coiled-coil region" evidence="12">
    <location>
        <begin position="178"/>
        <end position="239"/>
    </location>
</feature>
<dbReference type="PANTHER" id="PTHR19306:SF6">
    <property type="entry name" value="STRUCTURAL MAINTENANCE OF CHROMOSOMES PROTEIN 6"/>
    <property type="match status" value="1"/>
</dbReference>
<feature type="region of interest" description="Disordered" evidence="13">
    <location>
        <begin position="379"/>
        <end position="408"/>
    </location>
</feature>
<evidence type="ECO:0000256" key="5">
    <source>
        <dbReference type="ARBA" id="ARBA00022741"/>
    </source>
</evidence>
<feature type="domain" description="RecF/RecN/SMC N-terminal" evidence="14">
    <location>
        <begin position="25"/>
        <end position="1002"/>
    </location>
</feature>
<evidence type="ECO:0000256" key="6">
    <source>
        <dbReference type="ARBA" id="ARBA00022763"/>
    </source>
</evidence>
<evidence type="ECO:0000313" key="15">
    <source>
        <dbReference type="EnsemblMetazoa" id="XP_021203712.2"/>
    </source>
</evidence>
<keyword evidence="5" id="KW-0547">Nucleotide-binding</keyword>
<dbReference type="GO" id="GO:0003697">
    <property type="term" value="F:single-stranded DNA binding"/>
    <property type="evidence" value="ECO:0007669"/>
    <property type="project" value="TreeGrafter"/>
</dbReference>
<evidence type="ECO:0000256" key="10">
    <source>
        <dbReference type="ARBA" id="ARBA00023204"/>
    </source>
</evidence>
<dbReference type="GO" id="GO:0003684">
    <property type="term" value="F:damaged DNA binding"/>
    <property type="evidence" value="ECO:0007669"/>
    <property type="project" value="TreeGrafter"/>
</dbReference>
<dbReference type="Gene3D" id="3.40.50.300">
    <property type="entry name" value="P-loop containing nucleotide triphosphate hydrolases"/>
    <property type="match status" value="2"/>
</dbReference>
<evidence type="ECO:0000256" key="7">
    <source>
        <dbReference type="ARBA" id="ARBA00022840"/>
    </source>
</evidence>
<dbReference type="KEGG" id="bmor:101744650"/>
<keyword evidence="16" id="KW-1185">Reference proteome</keyword>
<reference evidence="15" key="2">
    <citation type="submission" date="2022-06" db="UniProtKB">
        <authorList>
            <consortium name="EnsemblMetazoa"/>
        </authorList>
    </citation>
    <scope>IDENTIFICATION</scope>
    <source>
        <strain evidence="15">p50T (Dazao)</strain>
    </source>
</reference>
<dbReference type="SUPFAM" id="SSF52540">
    <property type="entry name" value="P-loop containing nucleoside triphosphate hydrolases"/>
    <property type="match status" value="1"/>
</dbReference>
<evidence type="ECO:0000313" key="16">
    <source>
        <dbReference type="Proteomes" id="UP000005204"/>
    </source>
</evidence>